<dbReference type="AlphaFoldDB" id="A0A8H5LJ76"/>
<evidence type="ECO:0000313" key="3">
    <source>
        <dbReference type="Proteomes" id="UP000559027"/>
    </source>
</evidence>
<evidence type="ECO:0000256" key="1">
    <source>
        <dbReference type="SAM" id="MobiDB-lite"/>
    </source>
</evidence>
<proteinExistence type="predicted"/>
<dbReference type="OrthoDB" id="3437960at2759"/>
<comment type="caution">
    <text evidence="2">The sequence shown here is derived from an EMBL/GenBank/DDBJ whole genome shotgun (WGS) entry which is preliminary data.</text>
</comment>
<sequence length="421" mass="45418">MESNSQYSFYLINPEEGERAAFGWGPVRSPNPSASNSPLSDFIPDGHDFPSDVETGSFHSAESPVTPAVDDLGTSTALIQGLGEINLANHSSGGSGYPVPVVRSGPGYRTNMTCKVEPPEFSGQWDSLDGVGPVWLRGGGAKYTSFTGDKSEHTLAMQRTYRPEQGLAIDTECFSPGSVIDPELLSGFSDHSTINSTPIQGPSSLEKDRIWASTNTHRQQGPYASSHQRKSRSSSLSHSDTVGHPSRKRAVSDTRLLPADRINPSATPDLTGSNTSNCFLSVPKQGTYEPAYTWDLQQKSQLNLSLDFVNAGRPADAVSLTDDQGRSPTFVYHQGNLDVLERSHWQKNLPPTSLHSPTGDAGAGQGPSSLTAHVSHGFRAHVASEAVVKAAEKKRRNRDGAKVFECHICSQQLTTKQNLQF</sequence>
<name>A0A8H5LJ76_9AGAR</name>
<feature type="compositionally biased region" description="Polar residues" evidence="1">
    <location>
        <begin position="264"/>
        <end position="277"/>
    </location>
</feature>
<feature type="region of interest" description="Disordered" evidence="1">
    <location>
        <begin position="216"/>
        <end position="277"/>
    </location>
</feature>
<feature type="region of interest" description="Disordered" evidence="1">
    <location>
        <begin position="22"/>
        <end position="45"/>
    </location>
</feature>
<feature type="compositionally biased region" description="Low complexity" evidence="1">
    <location>
        <begin position="30"/>
        <end position="40"/>
    </location>
</feature>
<feature type="region of interest" description="Disordered" evidence="1">
    <location>
        <begin position="347"/>
        <end position="369"/>
    </location>
</feature>
<keyword evidence="3" id="KW-1185">Reference proteome</keyword>
<gene>
    <name evidence="2" type="ORF">D9756_003225</name>
</gene>
<accession>A0A8H5LJ76</accession>
<dbReference type="Proteomes" id="UP000559027">
    <property type="component" value="Unassembled WGS sequence"/>
</dbReference>
<organism evidence="2 3">
    <name type="scientific">Leucocoprinus leucothites</name>
    <dbReference type="NCBI Taxonomy" id="201217"/>
    <lineage>
        <taxon>Eukaryota</taxon>
        <taxon>Fungi</taxon>
        <taxon>Dikarya</taxon>
        <taxon>Basidiomycota</taxon>
        <taxon>Agaricomycotina</taxon>
        <taxon>Agaricomycetes</taxon>
        <taxon>Agaricomycetidae</taxon>
        <taxon>Agaricales</taxon>
        <taxon>Agaricineae</taxon>
        <taxon>Agaricaceae</taxon>
        <taxon>Leucocoprinus</taxon>
    </lineage>
</organism>
<evidence type="ECO:0000313" key="2">
    <source>
        <dbReference type="EMBL" id="KAF5359124.1"/>
    </source>
</evidence>
<reference evidence="2 3" key="1">
    <citation type="journal article" date="2020" name="ISME J.">
        <title>Uncovering the hidden diversity of litter-decomposition mechanisms in mushroom-forming fungi.</title>
        <authorList>
            <person name="Floudas D."/>
            <person name="Bentzer J."/>
            <person name="Ahren D."/>
            <person name="Johansson T."/>
            <person name="Persson P."/>
            <person name="Tunlid A."/>
        </authorList>
    </citation>
    <scope>NUCLEOTIDE SEQUENCE [LARGE SCALE GENOMIC DNA]</scope>
    <source>
        <strain evidence="2 3">CBS 146.42</strain>
    </source>
</reference>
<protein>
    <submittedName>
        <fullName evidence="2">Uncharacterized protein</fullName>
    </submittedName>
</protein>
<dbReference type="EMBL" id="JAACJO010000004">
    <property type="protein sequence ID" value="KAF5359124.1"/>
    <property type="molecule type" value="Genomic_DNA"/>
</dbReference>